<dbReference type="GO" id="GO:0008610">
    <property type="term" value="P:lipid biosynthetic process"/>
    <property type="evidence" value="ECO:0007669"/>
    <property type="project" value="InterPro"/>
</dbReference>
<evidence type="ECO:0000259" key="7">
    <source>
        <dbReference type="Pfam" id="PF04116"/>
    </source>
</evidence>
<dbReference type="GO" id="GO:0016020">
    <property type="term" value="C:membrane"/>
    <property type="evidence" value="ECO:0007669"/>
    <property type="project" value="UniProtKB-SubCell"/>
</dbReference>
<evidence type="ECO:0000313" key="8">
    <source>
        <dbReference type="EMBL" id="OFC69483.1"/>
    </source>
</evidence>
<gene>
    <name evidence="8" type="ORF">BFC18_18570</name>
</gene>
<dbReference type="InterPro" id="IPR006694">
    <property type="entry name" value="Fatty_acid_hydroxylase"/>
</dbReference>
<dbReference type="GO" id="GO:0016491">
    <property type="term" value="F:oxidoreductase activity"/>
    <property type="evidence" value="ECO:0007669"/>
    <property type="project" value="InterPro"/>
</dbReference>
<feature type="transmembrane region" description="Helical" evidence="6">
    <location>
        <begin position="17"/>
        <end position="34"/>
    </location>
</feature>
<comment type="subcellular location">
    <subcellularLocation>
        <location evidence="1">Membrane</location>
    </subcellularLocation>
</comment>
<evidence type="ECO:0000256" key="6">
    <source>
        <dbReference type="SAM" id="Phobius"/>
    </source>
</evidence>
<dbReference type="InterPro" id="IPR050307">
    <property type="entry name" value="Sterol_Desaturase_Related"/>
</dbReference>
<keyword evidence="3 6" id="KW-1133">Transmembrane helix</keyword>
<evidence type="ECO:0000256" key="2">
    <source>
        <dbReference type="ARBA" id="ARBA00022692"/>
    </source>
</evidence>
<dbReference type="STRING" id="1656094.BFC18_18570"/>
<keyword evidence="4 6" id="KW-0472">Membrane</keyword>
<dbReference type="Proteomes" id="UP000175691">
    <property type="component" value="Unassembled WGS sequence"/>
</dbReference>
<comment type="caution">
    <text evidence="8">The sequence shown here is derived from an EMBL/GenBank/DDBJ whole genome shotgun (WGS) entry which is preliminary data.</text>
</comment>
<dbReference type="AlphaFoldDB" id="A0A1E7Z7G6"/>
<evidence type="ECO:0000256" key="3">
    <source>
        <dbReference type="ARBA" id="ARBA00022989"/>
    </source>
</evidence>
<dbReference type="OrthoDB" id="9770329at2"/>
<feature type="transmembrane region" description="Helical" evidence="6">
    <location>
        <begin position="215"/>
        <end position="232"/>
    </location>
</feature>
<reference evidence="8 9" key="1">
    <citation type="submission" date="2016-08" db="EMBL/GenBank/DDBJ databases">
        <authorList>
            <person name="Seilhamer J.J."/>
        </authorList>
    </citation>
    <scope>NUCLEOTIDE SEQUENCE [LARGE SCALE GENOMIC DNA]</scope>
    <source>
        <strain evidence="8 9">KCTC 42603</strain>
    </source>
</reference>
<keyword evidence="9" id="KW-1185">Reference proteome</keyword>
<protein>
    <submittedName>
        <fullName evidence="8">Fatty acid hydroxylase</fullName>
    </submittedName>
</protein>
<dbReference type="EMBL" id="MDHN01000040">
    <property type="protein sequence ID" value="OFC69483.1"/>
    <property type="molecule type" value="Genomic_DNA"/>
</dbReference>
<dbReference type="Pfam" id="PF04116">
    <property type="entry name" value="FA_hydroxylase"/>
    <property type="match status" value="1"/>
</dbReference>
<name>A0A1E7Z7G6_9ALTE</name>
<evidence type="ECO:0000256" key="1">
    <source>
        <dbReference type="ARBA" id="ARBA00004370"/>
    </source>
</evidence>
<accession>A0A1E7Z7G6</accession>
<evidence type="ECO:0000313" key="9">
    <source>
        <dbReference type="Proteomes" id="UP000175691"/>
    </source>
</evidence>
<feature type="domain" description="Fatty acid hydroxylase" evidence="7">
    <location>
        <begin position="138"/>
        <end position="286"/>
    </location>
</feature>
<feature type="transmembrane region" description="Helical" evidence="6">
    <location>
        <begin position="121"/>
        <end position="143"/>
    </location>
</feature>
<keyword evidence="2 6" id="KW-0812">Transmembrane</keyword>
<feature type="transmembrane region" description="Helical" evidence="6">
    <location>
        <begin position="95"/>
        <end position="115"/>
    </location>
</feature>
<evidence type="ECO:0000256" key="4">
    <source>
        <dbReference type="ARBA" id="ARBA00023136"/>
    </source>
</evidence>
<dbReference type="PANTHER" id="PTHR11863">
    <property type="entry name" value="STEROL DESATURASE"/>
    <property type="match status" value="1"/>
</dbReference>
<proteinExistence type="predicted"/>
<dbReference type="GO" id="GO:0005506">
    <property type="term" value="F:iron ion binding"/>
    <property type="evidence" value="ECO:0007669"/>
    <property type="project" value="InterPro"/>
</dbReference>
<organism evidence="8 9">
    <name type="scientific">Alteromonas confluentis</name>
    <dbReference type="NCBI Taxonomy" id="1656094"/>
    <lineage>
        <taxon>Bacteria</taxon>
        <taxon>Pseudomonadati</taxon>
        <taxon>Pseudomonadota</taxon>
        <taxon>Gammaproteobacteria</taxon>
        <taxon>Alteromonadales</taxon>
        <taxon>Alteromonadaceae</taxon>
        <taxon>Alteromonas/Salinimonas group</taxon>
        <taxon>Alteromonas</taxon>
    </lineage>
</organism>
<evidence type="ECO:0000256" key="5">
    <source>
        <dbReference type="SAM" id="MobiDB-lite"/>
    </source>
</evidence>
<sequence>MNGNELLNYLFDANKRIFWLYLLFALIFATFLFFQLDKLRELANFTSAYYDADRMAGKPRWRRFIHFLLPRRILKSKSAWHDVGLLFLNKLIKAAIFPVVIITMVPVAIGFSNAIEYVFGAHAPIVMPDVAVVCVFTVLLFIADDFSRFLLHWLLHRVPVLWEFHKVHHSAEVLTPFTIYRSHPVESYLYGCRMALTQGMVVGLCYYLFGPTLTMFDIAGANVFVFAFNVMGSNLRHSHIWWSWGNKVEKWFISPAQHQIHHSSNPKHFGVNLGSALAVWDRLFNTLIYSSTVKSLQIGIGKEYEEHKSLTGIYLNPFKCAFRRVIHFRAPEKVPESSRQLPLGEPESTEVSSGPSV</sequence>
<feature type="region of interest" description="Disordered" evidence="5">
    <location>
        <begin position="335"/>
        <end position="357"/>
    </location>
</feature>